<dbReference type="RefSeq" id="XP_002481818.1">
    <property type="nucleotide sequence ID" value="XM_002481773.1"/>
</dbReference>
<proteinExistence type="predicted"/>
<dbReference type="PhylomeDB" id="B8MBG2"/>
<dbReference type="InterPro" id="IPR002110">
    <property type="entry name" value="Ankyrin_rpt"/>
</dbReference>
<dbReference type="Proteomes" id="UP000001745">
    <property type="component" value="Unassembled WGS sequence"/>
</dbReference>
<dbReference type="GeneID" id="8099643"/>
<evidence type="ECO:0000256" key="1">
    <source>
        <dbReference type="PROSITE-ProRule" id="PRU00023"/>
    </source>
</evidence>
<dbReference type="STRING" id="441959.B8MBG2"/>
<protein>
    <submittedName>
        <fullName evidence="2">Uncharacterized protein</fullName>
    </submittedName>
</protein>
<dbReference type="HOGENOM" id="CLU_2428561_0_0_1"/>
<feature type="repeat" description="ANK" evidence="1">
    <location>
        <begin position="45"/>
        <end position="74"/>
    </location>
</feature>
<evidence type="ECO:0000313" key="3">
    <source>
        <dbReference type="Proteomes" id="UP000001745"/>
    </source>
</evidence>
<dbReference type="InParanoid" id="B8MBG2"/>
<dbReference type="Gene3D" id="1.25.40.20">
    <property type="entry name" value="Ankyrin repeat-containing domain"/>
    <property type="match status" value="1"/>
</dbReference>
<dbReference type="OrthoDB" id="4221657at2759"/>
<reference evidence="3" key="1">
    <citation type="journal article" date="2015" name="Genome Announc.">
        <title>Genome sequence of the AIDS-associated pathogen Penicillium marneffei (ATCC18224) and its near taxonomic relative Talaromyces stipitatus (ATCC10500).</title>
        <authorList>
            <person name="Nierman W.C."/>
            <person name="Fedorova-Abrams N.D."/>
            <person name="Andrianopoulos A."/>
        </authorList>
    </citation>
    <scope>NUCLEOTIDE SEQUENCE [LARGE SCALE GENOMIC DNA]</scope>
    <source>
        <strain evidence="3">ATCC 10500 / CBS 375.48 / QM 6759 / NRRL 1006</strain>
    </source>
</reference>
<dbReference type="PROSITE" id="PS50088">
    <property type="entry name" value="ANK_REPEAT"/>
    <property type="match status" value="1"/>
</dbReference>
<dbReference type="EMBL" id="EQ962655">
    <property type="protein sequence ID" value="EED17826.1"/>
    <property type="molecule type" value="Genomic_DNA"/>
</dbReference>
<accession>B8MBG2</accession>
<keyword evidence="1" id="KW-0040">ANK repeat</keyword>
<dbReference type="SUPFAM" id="SSF48403">
    <property type="entry name" value="Ankyrin repeat"/>
    <property type="match status" value="1"/>
</dbReference>
<evidence type="ECO:0000313" key="2">
    <source>
        <dbReference type="EMBL" id="EED17826.1"/>
    </source>
</evidence>
<dbReference type="InterPro" id="IPR036770">
    <property type="entry name" value="Ankyrin_rpt-contain_sf"/>
</dbReference>
<name>B8MBG2_TALSN</name>
<keyword evidence="3" id="KW-1185">Reference proteome</keyword>
<dbReference type="Pfam" id="PF00023">
    <property type="entry name" value="Ank"/>
    <property type="match status" value="1"/>
</dbReference>
<dbReference type="AlphaFoldDB" id="B8MBG2"/>
<gene>
    <name evidence="2" type="ORF">TSTA_116160</name>
</gene>
<organism evidence="2 3">
    <name type="scientific">Talaromyces stipitatus (strain ATCC 10500 / CBS 375.48 / QM 6759 / NRRL 1006)</name>
    <name type="common">Penicillium stipitatum</name>
    <dbReference type="NCBI Taxonomy" id="441959"/>
    <lineage>
        <taxon>Eukaryota</taxon>
        <taxon>Fungi</taxon>
        <taxon>Dikarya</taxon>
        <taxon>Ascomycota</taxon>
        <taxon>Pezizomycotina</taxon>
        <taxon>Eurotiomycetes</taxon>
        <taxon>Eurotiomycetidae</taxon>
        <taxon>Eurotiales</taxon>
        <taxon>Trichocomaceae</taxon>
        <taxon>Talaromyces</taxon>
        <taxon>Talaromyces sect. Talaromyces</taxon>
    </lineage>
</organism>
<sequence length="91" mass="10412">MNKEGFNPGRSRFPNRPHVQEVIRYWKMLLNNEADVNSQGGPYGNALQAATVKEYIDVVQILLERGANINTQGGENIPRVVYLRMENLFYS</sequence>
<dbReference type="VEuPathDB" id="FungiDB:TSTA_116160"/>